<dbReference type="Proteomes" id="UP000001495">
    <property type="component" value="Chromosome"/>
</dbReference>
<gene>
    <name evidence="1" type="ordered locus">Mefer_1163</name>
</gene>
<name>C7P8U0_METFA</name>
<evidence type="ECO:0000313" key="2">
    <source>
        <dbReference type="Proteomes" id="UP000001495"/>
    </source>
</evidence>
<dbReference type="HOGENOM" id="CLU_2165260_0_0_2"/>
<keyword evidence="2" id="KW-1185">Reference proteome</keyword>
<sequence>MIANADYDYFKNRVIRTPLFNEIIDDEMKSICNDIGNIIFDFLSSNYPTLEFSLVYDTDFESEEPVIKILVKNQYLPLEQEIKILREIWDKVDEKYPNEFKRIQIILDYE</sequence>
<dbReference type="AlphaFoldDB" id="C7P8U0"/>
<dbReference type="EMBL" id="CP001696">
    <property type="protein sequence ID" value="ACV24972.1"/>
    <property type="molecule type" value="Genomic_DNA"/>
</dbReference>
<organism evidence="1 2">
    <name type="scientific">Methanocaldococcus fervens (strain DSM 4213 / JCM 15782 / AG86)</name>
    <name type="common">Methanococcus fervens</name>
    <dbReference type="NCBI Taxonomy" id="573064"/>
    <lineage>
        <taxon>Archaea</taxon>
        <taxon>Methanobacteriati</taxon>
        <taxon>Methanobacteriota</taxon>
        <taxon>Methanomada group</taxon>
        <taxon>Methanococci</taxon>
        <taxon>Methanococcales</taxon>
        <taxon>Methanocaldococcaceae</taxon>
        <taxon>Methanocaldococcus</taxon>
    </lineage>
</organism>
<reference evidence="1" key="1">
    <citation type="submission" date="2009-08" db="EMBL/GenBank/DDBJ databases">
        <title>Complete sequence of chromosome of Methanocaldococcus fervens AG86.</title>
        <authorList>
            <consortium name="US DOE Joint Genome Institute"/>
            <person name="Lucas S."/>
            <person name="Copeland A."/>
            <person name="Lapidus A."/>
            <person name="Glavina del Rio T."/>
            <person name="Tice H."/>
            <person name="Bruce D."/>
            <person name="Goodwin L."/>
            <person name="Pitluck S."/>
            <person name="Chertkov O."/>
            <person name="Detter J.C."/>
            <person name="Han C."/>
            <person name="Tapia R."/>
            <person name="Larimer F."/>
            <person name="Land M."/>
            <person name="Hauser L."/>
            <person name="Kyrpides N."/>
            <person name="Ovchinnikova G."/>
            <person name="Lupa-Sieprawska M."/>
            <person name="Whitman W.B."/>
        </authorList>
    </citation>
    <scope>NUCLEOTIDE SEQUENCE [LARGE SCALE GENOMIC DNA]</scope>
    <source>
        <strain evidence="1">AG86</strain>
    </source>
</reference>
<evidence type="ECO:0000313" key="1">
    <source>
        <dbReference type="EMBL" id="ACV24972.1"/>
    </source>
</evidence>
<dbReference type="eggNOG" id="arCOG09630">
    <property type="taxonomic scope" value="Archaea"/>
</dbReference>
<dbReference type="KEGG" id="mfe:Mefer_1163"/>
<dbReference type="STRING" id="573064.Mefer_1163"/>
<protein>
    <submittedName>
        <fullName evidence="1">Uncharacterized protein</fullName>
    </submittedName>
</protein>
<accession>C7P8U0</accession>
<proteinExistence type="predicted"/>